<dbReference type="PROSITE" id="PS00028">
    <property type="entry name" value="ZINC_FINGER_C2H2_1"/>
    <property type="match status" value="1"/>
</dbReference>
<evidence type="ECO:0000256" key="6">
    <source>
        <dbReference type="SAM" id="MobiDB-lite"/>
    </source>
</evidence>
<dbReference type="PANTHER" id="PTHR21213:SF0">
    <property type="entry name" value="ZINC FINGER PROTEIN 706"/>
    <property type="match status" value="1"/>
</dbReference>
<dbReference type="GO" id="GO:0005634">
    <property type="term" value="C:nucleus"/>
    <property type="evidence" value="ECO:0007669"/>
    <property type="project" value="UniProtKB-SubCell"/>
</dbReference>
<dbReference type="GO" id="GO:0008270">
    <property type="term" value="F:zinc ion binding"/>
    <property type="evidence" value="ECO:0007669"/>
    <property type="project" value="UniProtKB-KW"/>
</dbReference>
<accession>A0A835J1Y1</accession>
<dbReference type="AlphaFoldDB" id="A0A835J1Y1"/>
<dbReference type="PROSITE" id="PS50157">
    <property type="entry name" value="ZINC_FINGER_C2H2_2"/>
    <property type="match status" value="1"/>
</dbReference>
<feature type="domain" description="C2H2-type" evidence="7">
    <location>
        <begin position="37"/>
        <end position="65"/>
    </location>
</feature>
<reference evidence="8 9" key="1">
    <citation type="submission" date="2020-10" db="EMBL/GenBank/DDBJ databases">
        <title>The Coptis chinensis genome and diversification of protoberbering-type alkaloids.</title>
        <authorList>
            <person name="Wang B."/>
            <person name="Shu S."/>
            <person name="Song C."/>
            <person name="Liu Y."/>
        </authorList>
    </citation>
    <scope>NUCLEOTIDE SEQUENCE [LARGE SCALE GENOMIC DNA]</scope>
    <source>
        <strain evidence="8">HL-2020</strain>
        <tissue evidence="8">Leaf</tissue>
    </source>
</reference>
<dbReference type="InterPro" id="IPR007513">
    <property type="entry name" value="SERF-like_N"/>
</dbReference>
<keyword evidence="5" id="KW-0479">Metal-binding</keyword>
<dbReference type="EMBL" id="JADFTS010000001">
    <property type="protein sequence ID" value="KAF9626772.1"/>
    <property type="molecule type" value="Genomic_DNA"/>
</dbReference>
<evidence type="ECO:0000313" key="8">
    <source>
        <dbReference type="EMBL" id="KAF9626772.1"/>
    </source>
</evidence>
<dbReference type="GO" id="GO:0005737">
    <property type="term" value="C:cytoplasm"/>
    <property type="evidence" value="ECO:0007669"/>
    <property type="project" value="UniProtKB-SubCell"/>
</dbReference>
<keyword evidence="4" id="KW-0539">Nucleus</keyword>
<evidence type="ECO:0000256" key="1">
    <source>
        <dbReference type="ARBA" id="ARBA00004123"/>
    </source>
</evidence>
<sequence length="70" mass="7843">MEMTRGKQKIEAQKKNAEKNQKSKGSQFEARAVALKITCSICKVQLANQNQLGDHYSSKHPKEKPPNDSS</sequence>
<dbReference type="Proteomes" id="UP000631114">
    <property type="component" value="Unassembled WGS sequence"/>
</dbReference>
<keyword evidence="5" id="KW-0863">Zinc-finger</keyword>
<keyword evidence="5" id="KW-0862">Zinc</keyword>
<evidence type="ECO:0000313" key="9">
    <source>
        <dbReference type="Proteomes" id="UP000631114"/>
    </source>
</evidence>
<gene>
    <name evidence="8" type="ORF">IFM89_039488</name>
</gene>
<dbReference type="InterPro" id="IPR013087">
    <property type="entry name" value="Znf_C2H2_type"/>
</dbReference>
<proteinExistence type="predicted"/>
<evidence type="ECO:0000256" key="3">
    <source>
        <dbReference type="ARBA" id="ARBA00022490"/>
    </source>
</evidence>
<evidence type="ECO:0000256" key="2">
    <source>
        <dbReference type="ARBA" id="ARBA00004496"/>
    </source>
</evidence>
<dbReference type="SUPFAM" id="SSF118359">
    <property type="entry name" value="Expressed protein At2g23090/F21P24.15"/>
    <property type="match status" value="1"/>
</dbReference>
<name>A0A835J1Y1_9MAGN</name>
<dbReference type="Pfam" id="PF04419">
    <property type="entry name" value="SERF-like_N"/>
    <property type="match status" value="1"/>
</dbReference>
<comment type="caution">
    <text evidence="8">The sequence shown here is derived from an EMBL/GenBank/DDBJ whole genome shotgun (WGS) entry which is preliminary data.</text>
</comment>
<dbReference type="InterPro" id="IPR045230">
    <property type="entry name" value="MBS1/2-like"/>
</dbReference>
<keyword evidence="9" id="KW-1185">Reference proteome</keyword>
<evidence type="ECO:0000256" key="4">
    <source>
        <dbReference type="ARBA" id="ARBA00023242"/>
    </source>
</evidence>
<comment type="subcellular location">
    <subcellularLocation>
        <location evidence="2">Cytoplasm</location>
    </subcellularLocation>
    <subcellularLocation>
        <location evidence="1">Nucleus</location>
    </subcellularLocation>
</comment>
<organism evidence="8 9">
    <name type="scientific">Coptis chinensis</name>
    <dbReference type="NCBI Taxonomy" id="261450"/>
    <lineage>
        <taxon>Eukaryota</taxon>
        <taxon>Viridiplantae</taxon>
        <taxon>Streptophyta</taxon>
        <taxon>Embryophyta</taxon>
        <taxon>Tracheophyta</taxon>
        <taxon>Spermatophyta</taxon>
        <taxon>Magnoliopsida</taxon>
        <taxon>Ranunculales</taxon>
        <taxon>Ranunculaceae</taxon>
        <taxon>Coptidoideae</taxon>
        <taxon>Coptis</taxon>
    </lineage>
</organism>
<feature type="region of interest" description="Disordered" evidence="6">
    <location>
        <begin position="1"/>
        <end position="27"/>
    </location>
</feature>
<dbReference type="Gene3D" id="4.10.1050.10">
    <property type="entry name" value="At2g23090-like"/>
    <property type="match status" value="1"/>
</dbReference>
<feature type="compositionally biased region" description="Basic and acidic residues" evidence="6">
    <location>
        <begin position="1"/>
        <end position="21"/>
    </location>
</feature>
<protein>
    <recommendedName>
        <fullName evidence="7">C2H2-type domain-containing protein</fullName>
    </recommendedName>
</protein>
<dbReference type="Pfam" id="PF12874">
    <property type="entry name" value="zf-met"/>
    <property type="match status" value="1"/>
</dbReference>
<evidence type="ECO:0000256" key="5">
    <source>
        <dbReference type="PROSITE-ProRule" id="PRU00042"/>
    </source>
</evidence>
<evidence type="ECO:0000259" key="7">
    <source>
        <dbReference type="PROSITE" id="PS50157"/>
    </source>
</evidence>
<dbReference type="InterPro" id="IPR026939">
    <property type="entry name" value="ZNF706/At2g23090_sf"/>
</dbReference>
<dbReference type="OrthoDB" id="73348at2759"/>
<dbReference type="PANTHER" id="PTHR21213">
    <property type="entry name" value="GEO09665P1-RELATED"/>
    <property type="match status" value="1"/>
</dbReference>
<keyword evidence="3" id="KW-0963">Cytoplasm</keyword>